<gene>
    <name evidence="1" type="ORF">BYL167_LOCUS73368</name>
</gene>
<feature type="non-terminal residue" evidence="1">
    <location>
        <position position="1"/>
    </location>
</feature>
<reference evidence="1" key="1">
    <citation type="submission" date="2021-02" db="EMBL/GenBank/DDBJ databases">
        <authorList>
            <person name="Nowell W R."/>
        </authorList>
    </citation>
    <scope>NUCLEOTIDE SEQUENCE</scope>
</reference>
<protein>
    <submittedName>
        <fullName evidence="1">Uncharacterized protein</fullName>
    </submittedName>
</protein>
<evidence type="ECO:0000313" key="1">
    <source>
        <dbReference type="EMBL" id="CAF5155754.1"/>
    </source>
</evidence>
<organism evidence="1 2">
    <name type="scientific">Rotaria magnacalcarata</name>
    <dbReference type="NCBI Taxonomy" id="392030"/>
    <lineage>
        <taxon>Eukaryota</taxon>
        <taxon>Metazoa</taxon>
        <taxon>Spiralia</taxon>
        <taxon>Gnathifera</taxon>
        <taxon>Rotifera</taxon>
        <taxon>Eurotatoria</taxon>
        <taxon>Bdelloidea</taxon>
        <taxon>Philodinida</taxon>
        <taxon>Philodinidae</taxon>
        <taxon>Rotaria</taxon>
    </lineage>
</organism>
<name>A0A8S3G9W8_9BILA</name>
<evidence type="ECO:0000313" key="2">
    <source>
        <dbReference type="Proteomes" id="UP000681967"/>
    </source>
</evidence>
<dbReference type="AlphaFoldDB" id="A0A8S3G9W8"/>
<feature type="non-terminal residue" evidence="1">
    <location>
        <position position="163"/>
    </location>
</feature>
<dbReference type="Proteomes" id="UP000681967">
    <property type="component" value="Unassembled WGS sequence"/>
</dbReference>
<dbReference type="EMBL" id="CAJOBH010261351">
    <property type="protein sequence ID" value="CAF5155754.1"/>
    <property type="molecule type" value="Genomic_DNA"/>
</dbReference>
<sequence>MLNKLTSSVTRKTPWFEQYEHIFLFHFVQIIHQEKSTHDLPSIYYEILLTLLPSLLKGYHYLAQEILKFVLFDLSFWKRSNEIELADLSLVTNESLCLASNESIKISSSHRTILYERAVEHLPSLYTYYKNIFHINRSSIDLNICDIHFGNLLQTDDSFKLNI</sequence>
<comment type="caution">
    <text evidence="1">The sequence shown here is derived from an EMBL/GenBank/DDBJ whole genome shotgun (WGS) entry which is preliminary data.</text>
</comment>
<accession>A0A8S3G9W8</accession>
<proteinExistence type="predicted"/>